<dbReference type="RefSeq" id="WP_249902685.1">
    <property type="nucleotide sequence ID" value="NZ_JAMGBA010000001.1"/>
</dbReference>
<keyword evidence="7 10" id="KW-1133">Transmembrane helix</keyword>
<comment type="subcellular location">
    <subcellularLocation>
        <location evidence="1">Cell membrane</location>
        <topology evidence="1">Multi-pass membrane protein</topology>
    </subcellularLocation>
</comment>
<accession>A0ABT0RQN7</accession>
<evidence type="ECO:0000256" key="4">
    <source>
        <dbReference type="ARBA" id="ARBA00022475"/>
    </source>
</evidence>
<dbReference type="Proteomes" id="UP001203410">
    <property type="component" value="Unassembled WGS sequence"/>
</dbReference>
<proteinExistence type="inferred from homology"/>
<dbReference type="InterPro" id="IPR000412">
    <property type="entry name" value="ABC_2_transport"/>
</dbReference>
<organism evidence="12 13">
    <name type="scientific">Sphingomonas caseinilyticus</name>
    <dbReference type="NCBI Taxonomy" id="2908205"/>
    <lineage>
        <taxon>Bacteria</taxon>
        <taxon>Pseudomonadati</taxon>
        <taxon>Pseudomonadota</taxon>
        <taxon>Alphaproteobacteria</taxon>
        <taxon>Sphingomonadales</taxon>
        <taxon>Sphingomonadaceae</taxon>
        <taxon>Sphingomonas</taxon>
    </lineage>
</organism>
<keyword evidence="6 10" id="KW-0812">Transmembrane</keyword>
<protein>
    <submittedName>
        <fullName evidence="12">ABC transporter permease</fullName>
    </submittedName>
</protein>
<keyword evidence="8" id="KW-0625">Polysaccharide transport</keyword>
<dbReference type="Pfam" id="PF01061">
    <property type="entry name" value="ABC2_membrane"/>
    <property type="match status" value="1"/>
</dbReference>
<evidence type="ECO:0000256" key="6">
    <source>
        <dbReference type="ARBA" id="ARBA00022692"/>
    </source>
</evidence>
<evidence type="ECO:0000256" key="1">
    <source>
        <dbReference type="ARBA" id="ARBA00004651"/>
    </source>
</evidence>
<evidence type="ECO:0000313" key="12">
    <source>
        <dbReference type="EMBL" id="MCL6697309.1"/>
    </source>
</evidence>
<feature type="transmembrane region" description="Helical" evidence="10">
    <location>
        <begin position="243"/>
        <end position="261"/>
    </location>
</feature>
<keyword evidence="5" id="KW-0762">Sugar transport</keyword>
<dbReference type="PANTHER" id="PTHR30413:SF10">
    <property type="entry name" value="CAPSULE POLYSACCHARIDE EXPORT INNER-MEMBRANE PROTEIN CTRC"/>
    <property type="match status" value="1"/>
</dbReference>
<dbReference type="PRINTS" id="PR00164">
    <property type="entry name" value="ABC2TRNSPORT"/>
</dbReference>
<evidence type="ECO:0000256" key="2">
    <source>
        <dbReference type="ARBA" id="ARBA00007783"/>
    </source>
</evidence>
<comment type="similarity">
    <text evidence="2">Belongs to the ABC-2 integral membrane protein family.</text>
</comment>
<dbReference type="PANTHER" id="PTHR30413">
    <property type="entry name" value="INNER MEMBRANE TRANSPORT PERMEASE"/>
    <property type="match status" value="1"/>
</dbReference>
<evidence type="ECO:0000259" key="11">
    <source>
        <dbReference type="Pfam" id="PF01061"/>
    </source>
</evidence>
<keyword evidence="3" id="KW-0813">Transport</keyword>
<evidence type="ECO:0000256" key="5">
    <source>
        <dbReference type="ARBA" id="ARBA00022597"/>
    </source>
</evidence>
<gene>
    <name evidence="12" type="ORF">LZ496_00695</name>
</gene>
<dbReference type="EMBL" id="JAMGBA010000001">
    <property type="protein sequence ID" value="MCL6697309.1"/>
    <property type="molecule type" value="Genomic_DNA"/>
</dbReference>
<evidence type="ECO:0000256" key="9">
    <source>
        <dbReference type="ARBA" id="ARBA00023136"/>
    </source>
</evidence>
<keyword evidence="9 10" id="KW-0472">Membrane</keyword>
<reference evidence="12 13" key="1">
    <citation type="submission" date="2022-05" db="EMBL/GenBank/DDBJ databases">
        <authorList>
            <person name="Jo J.-H."/>
            <person name="Im W.-T."/>
        </authorList>
    </citation>
    <scope>NUCLEOTIDE SEQUENCE [LARGE SCALE GENOMIC DNA]</scope>
    <source>
        <strain evidence="12 13">NSE70-1</strain>
    </source>
</reference>
<evidence type="ECO:0000256" key="7">
    <source>
        <dbReference type="ARBA" id="ARBA00022989"/>
    </source>
</evidence>
<keyword evidence="4" id="KW-1003">Cell membrane</keyword>
<evidence type="ECO:0000313" key="13">
    <source>
        <dbReference type="Proteomes" id="UP001203410"/>
    </source>
</evidence>
<evidence type="ECO:0000256" key="8">
    <source>
        <dbReference type="ARBA" id="ARBA00023047"/>
    </source>
</evidence>
<keyword evidence="13" id="KW-1185">Reference proteome</keyword>
<dbReference type="InterPro" id="IPR013525">
    <property type="entry name" value="ABC2_TM"/>
</dbReference>
<evidence type="ECO:0000256" key="10">
    <source>
        <dbReference type="SAM" id="Phobius"/>
    </source>
</evidence>
<feature type="transmembrane region" description="Helical" evidence="10">
    <location>
        <begin position="157"/>
        <end position="178"/>
    </location>
</feature>
<sequence>MPNNEQTADPGVRVDGRSWTIQRRVLGALLLRELLTRYGRNNIGFLWLFVEPMLFTLVITAFWTATRQIHGSNIPIVAFAVTGYSSLLLWRNLPSRCIGALKANIALLFHRQVSILDVYIARIFLEMVGATTSLVVLSMVFTLMGWMPAPEDVLEVIFGWTLLAWFGTGLAMTVGGLSEKFDVFGRLWPPFSYIMFPLSGVAFIADALPPNFREIVLWLPQLNALEIMREGWFGSLMRAHYDLGYLCICNLLLTFSGLSLIRQIGLDAREE</sequence>
<feature type="transmembrane region" description="Helical" evidence="10">
    <location>
        <begin position="190"/>
        <end position="208"/>
    </location>
</feature>
<name>A0ABT0RQN7_9SPHN</name>
<feature type="transmembrane region" description="Helical" evidence="10">
    <location>
        <begin position="72"/>
        <end position="90"/>
    </location>
</feature>
<feature type="domain" description="ABC-2 type transporter transmembrane" evidence="11">
    <location>
        <begin position="26"/>
        <end position="231"/>
    </location>
</feature>
<comment type="caution">
    <text evidence="12">The sequence shown here is derived from an EMBL/GenBank/DDBJ whole genome shotgun (WGS) entry which is preliminary data.</text>
</comment>
<evidence type="ECO:0000256" key="3">
    <source>
        <dbReference type="ARBA" id="ARBA00022448"/>
    </source>
</evidence>
<feature type="transmembrane region" description="Helical" evidence="10">
    <location>
        <begin position="45"/>
        <end position="66"/>
    </location>
</feature>
<feature type="transmembrane region" description="Helical" evidence="10">
    <location>
        <begin position="119"/>
        <end position="145"/>
    </location>
</feature>